<keyword evidence="7" id="KW-1185">Reference proteome</keyword>
<reference evidence="6 7" key="1">
    <citation type="journal article" date="2015" name="G3 (Bethesda)">
        <title>Insights into Ongoing Evolution of the Hexachlorocyclohexane Catabolic Pathway from Comparative Genomics of Ten Sphingomonadaceae Strains.</title>
        <authorList>
            <person name="Pearce S.L."/>
            <person name="Oakeshott J.G."/>
            <person name="Pandey G."/>
        </authorList>
    </citation>
    <scope>NUCLEOTIDE SEQUENCE [LARGE SCALE GENOMIC DNA]</scope>
    <source>
        <strain evidence="6 7">LL02</strain>
    </source>
</reference>
<sequence>MTLWAPGKKDAEGPVERASAIAPRLVDLGARYDAAPVFPVESIRCLASARLHRDFAPPASGGLHFAHPADRNLVLMDVLRIVGRADLSLGRLYEGHVNALALFDWYGSPAQHARLARDLEHGAFYGVWATEPQPGVSIELRADGSRILKGGKSFASGAGGLAYAIVTAQHCADERHLVIVPADEPARADVSQWRVRGMRATTSGLYDLTGLVIQAADLVGIAGDYDRDPRFTTGAWRFTAVQLGGIEALLTETRLAMSESAREDPLQRAKFADGVAAMRTAYLWVRECALRAARDDGDGPAFARMTRGIVEHAALKVMELAARIVGTRSAMDGERIDKITRDLSLYLRQAGPDHARDQAALAWLDHDAWGSGDALW</sequence>
<dbReference type="EMBL" id="JACU01000004">
    <property type="protein sequence ID" value="KMS56573.1"/>
    <property type="molecule type" value="Genomic_DNA"/>
</dbReference>
<dbReference type="SUPFAM" id="SSF56645">
    <property type="entry name" value="Acyl-CoA dehydrogenase NM domain-like"/>
    <property type="match status" value="1"/>
</dbReference>
<keyword evidence="3" id="KW-0285">Flavoprotein</keyword>
<dbReference type="InterPro" id="IPR009075">
    <property type="entry name" value="AcylCo_DH/oxidase_C"/>
</dbReference>
<proteinExistence type="inferred from homology"/>
<dbReference type="RefSeq" id="WP_059151420.1">
    <property type="nucleotide sequence ID" value="NZ_KQ130453.1"/>
</dbReference>
<evidence type="ECO:0000313" key="6">
    <source>
        <dbReference type="EMBL" id="KMS56573.1"/>
    </source>
</evidence>
<keyword evidence="4" id="KW-0274">FAD</keyword>
<dbReference type="InterPro" id="IPR037069">
    <property type="entry name" value="AcylCoA_DH/ox_N_sf"/>
</dbReference>
<dbReference type="Gene3D" id="2.40.110.10">
    <property type="entry name" value="Butyryl-CoA Dehydrogenase, subunit A, domain 2"/>
    <property type="match status" value="1"/>
</dbReference>
<evidence type="ECO:0000256" key="2">
    <source>
        <dbReference type="ARBA" id="ARBA00009347"/>
    </source>
</evidence>
<name>A0A0J7XZE0_9SPHN</name>
<evidence type="ECO:0000313" key="7">
    <source>
        <dbReference type="Proteomes" id="UP000052268"/>
    </source>
</evidence>
<dbReference type="Pfam" id="PF00441">
    <property type="entry name" value="Acyl-CoA_dh_1"/>
    <property type="match status" value="1"/>
</dbReference>
<comment type="cofactor">
    <cofactor evidence="1">
        <name>FAD</name>
        <dbReference type="ChEBI" id="CHEBI:57692"/>
    </cofactor>
</comment>
<evidence type="ECO:0000259" key="5">
    <source>
        <dbReference type="Pfam" id="PF00441"/>
    </source>
</evidence>
<protein>
    <submittedName>
        <fullName evidence="6">Acyl-CoA dehydrogenase</fullName>
    </submittedName>
</protein>
<evidence type="ECO:0000256" key="1">
    <source>
        <dbReference type="ARBA" id="ARBA00001974"/>
    </source>
</evidence>
<evidence type="ECO:0000256" key="4">
    <source>
        <dbReference type="ARBA" id="ARBA00022827"/>
    </source>
</evidence>
<dbReference type="PATRIC" id="fig|1114963.3.peg.2198"/>
<dbReference type="OrthoDB" id="2986495at2"/>
<dbReference type="InterPro" id="IPR009100">
    <property type="entry name" value="AcylCoA_DH/oxidase_NM_dom_sf"/>
</dbReference>
<evidence type="ECO:0000256" key="3">
    <source>
        <dbReference type="ARBA" id="ARBA00022630"/>
    </source>
</evidence>
<dbReference type="Gene3D" id="1.20.140.10">
    <property type="entry name" value="Butyryl-CoA Dehydrogenase, subunit A, domain 3"/>
    <property type="match status" value="1"/>
</dbReference>
<comment type="caution">
    <text evidence="6">The sequence shown here is derived from an EMBL/GenBank/DDBJ whole genome shotgun (WGS) entry which is preliminary data.</text>
</comment>
<dbReference type="AlphaFoldDB" id="A0A0J7XZE0"/>
<comment type="similarity">
    <text evidence="2">Belongs to the acyl-CoA dehydrogenase family.</text>
</comment>
<dbReference type="InterPro" id="IPR036250">
    <property type="entry name" value="AcylCo_DH-like_C"/>
</dbReference>
<feature type="domain" description="Acyl-CoA dehydrogenase/oxidase C-terminal" evidence="5">
    <location>
        <begin position="241"/>
        <end position="351"/>
    </location>
</feature>
<dbReference type="GO" id="GO:0050660">
    <property type="term" value="F:flavin adenine dinucleotide binding"/>
    <property type="evidence" value="ECO:0007669"/>
    <property type="project" value="InterPro"/>
</dbReference>
<organism evidence="6 7">
    <name type="scientific">Novosphingobium barchaimii LL02</name>
    <dbReference type="NCBI Taxonomy" id="1114963"/>
    <lineage>
        <taxon>Bacteria</taxon>
        <taxon>Pseudomonadati</taxon>
        <taxon>Pseudomonadota</taxon>
        <taxon>Alphaproteobacteria</taxon>
        <taxon>Sphingomonadales</taxon>
        <taxon>Sphingomonadaceae</taxon>
        <taxon>Novosphingobium</taxon>
    </lineage>
</organism>
<dbReference type="Proteomes" id="UP000052268">
    <property type="component" value="Unassembled WGS sequence"/>
</dbReference>
<gene>
    <name evidence="6" type="ORF">V474_16820</name>
</gene>
<dbReference type="GO" id="GO:0016627">
    <property type="term" value="F:oxidoreductase activity, acting on the CH-CH group of donors"/>
    <property type="evidence" value="ECO:0007669"/>
    <property type="project" value="InterPro"/>
</dbReference>
<dbReference type="Gene3D" id="1.10.540.10">
    <property type="entry name" value="Acyl-CoA dehydrogenase/oxidase, N-terminal domain"/>
    <property type="match status" value="1"/>
</dbReference>
<dbReference type="InterPro" id="IPR046373">
    <property type="entry name" value="Acyl-CoA_Oxase/DH_mid-dom_sf"/>
</dbReference>
<accession>A0A0J7XZE0</accession>
<dbReference type="SUPFAM" id="SSF47203">
    <property type="entry name" value="Acyl-CoA dehydrogenase C-terminal domain-like"/>
    <property type="match status" value="1"/>
</dbReference>